<evidence type="ECO:0000313" key="3">
    <source>
        <dbReference type="Proteomes" id="UP000017836"/>
    </source>
</evidence>
<dbReference type="KEGG" id="atr:18444091"/>
<reference evidence="3" key="1">
    <citation type="journal article" date="2013" name="Science">
        <title>The Amborella genome and the evolution of flowering plants.</title>
        <authorList>
            <consortium name="Amborella Genome Project"/>
        </authorList>
    </citation>
    <scope>NUCLEOTIDE SEQUENCE [LARGE SCALE GENOMIC DNA]</scope>
</reference>
<dbReference type="OMA" id="WEMSNHL"/>
<dbReference type="EMBL" id="KI392495">
    <property type="protein sequence ID" value="ERN15798.1"/>
    <property type="molecule type" value="Genomic_DNA"/>
</dbReference>
<dbReference type="Gramene" id="ERN15798">
    <property type="protein sequence ID" value="ERN15798"/>
    <property type="gene ID" value="AMTR_s00039p00130240"/>
</dbReference>
<name>U5D613_AMBTC</name>
<dbReference type="Gene3D" id="1.20.1280.50">
    <property type="match status" value="1"/>
</dbReference>
<dbReference type="HOGENOM" id="CLU_075944_0_0_1"/>
<evidence type="ECO:0000259" key="1">
    <source>
        <dbReference type="SMART" id="SM00256"/>
    </source>
</evidence>
<dbReference type="Proteomes" id="UP000017836">
    <property type="component" value="Unassembled WGS sequence"/>
</dbReference>
<dbReference type="PANTHER" id="PTHR48218">
    <property type="entry name" value="F-BOX DOMAIN CONTAINING PROTEIN"/>
    <property type="match status" value="1"/>
</dbReference>
<dbReference type="SMART" id="SM00256">
    <property type="entry name" value="FBOX"/>
    <property type="match status" value="1"/>
</dbReference>
<feature type="domain" description="F-box" evidence="1">
    <location>
        <begin position="81"/>
        <end position="121"/>
    </location>
</feature>
<keyword evidence="3" id="KW-1185">Reference proteome</keyword>
<dbReference type="InterPro" id="IPR036047">
    <property type="entry name" value="F-box-like_dom_sf"/>
</dbReference>
<sequence length="284" mass="32986">MELVERAERPLKLVEVGLNSCRNAAVSSEFGVARERKKEGENQTRKAAVSCEFGVARERKKEGENNREKKMKRWSDPLRVFGPDLFLLILQRLDAHSVARSLLVSRGWRRVASSDTLWAKKCEELWLGKAHIPRMSMVKGISKLSAYSVSIMDSKRTRILRDDLCDHAWEFRFKKTAPPYWLNLDPSWRCTGPPMHRYFHPDGTQTADPLDGVWGGHESTYCIVTSFVDDEKIREHYVRINRWPRMSVLRKEDWSWELANQLYWYASVPDANKEGGTGPMFLVR</sequence>
<protein>
    <recommendedName>
        <fullName evidence="1">F-box domain-containing protein</fullName>
    </recommendedName>
</protein>
<gene>
    <name evidence="2" type="ORF">AMTR_s00039p00130240</name>
</gene>
<dbReference type="OrthoDB" id="3219396at2759"/>
<accession>U5D613</accession>
<organism evidence="2 3">
    <name type="scientific">Amborella trichopoda</name>
    <dbReference type="NCBI Taxonomy" id="13333"/>
    <lineage>
        <taxon>Eukaryota</taxon>
        <taxon>Viridiplantae</taxon>
        <taxon>Streptophyta</taxon>
        <taxon>Embryophyta</taxon>
        <taxon>Tracheophyta</taxon>
        <taxon>Spermatophyta</taxon>
        <taxon>Magnoliopsida</taxon>
        <taxon>Amborellales</taxon>
        <taxon>Amborellaceae</taxon>
        <taxon>Amborella</taxon>
    </lineage>
</organism>
<dbReference type="PANTHER" id="PTHR48218:SF3">
    <property type="entry name" value="OS07G0170800 PROTEIN"/>
    <property type="match status" value="1"/>
</dbReference>
<proteinExistence type="predicted"/>
<dbReference type="Pfam" id="PF12937">
    <property type="entry name" value="F-box-like"/>
    <property type="match status" value="1"/>
</dbReference>
<dbReference type="SUPFAM" id="SSF81383">
    <property type="entry name" value="F-box domain"/>
    <property type="match status" value="1"/>
</dbReference>
<evidence type="ECO:0000313" key="2">
    <source>
        <dbReference type="EMBL" id="ERN15798.1"/>
    </source>
</evidence>
<dbReference type="AlphaFoldDB" id="U5D613"/>
<dbReference type="eggNOG" id="ENOG502QWJK">
    <property type="taxonomic scope" value="Eukaryota"/>
</dbReference>
<dbReference type="InterPro" id="IPR001810">
    <property type="entry name" value="F-box_dom"/>
</dbReference>